<keyword evidence="3" id="KW-1185">Reference proteome</keyword>
<dbReference type="EMBL" id="CM026433">
    <property type="protein sequence ID" value="KAG0553885.1"/>
    <property type="molecule type" value="Genomic_DNA"/>
</dbReference>
<proteinExistence type="predicted"/>
<protein>
    <submittedName>
        <fullName evidence="2">Uncharacterized protein</fullName>
    </submittedName>
</protein>
<organism evidence="2 3">
    <name type="scientific">Ceratodon purpureus</name>
    <name type="common">Fire moss</name>
    <name type="synonym">Dicranum purpureum</name>
    <dbReference type="NCBI Taxonomy" id="3225"/>
    <lineage>
        <taxon>Eukaryota</taxon>
        <taxon>Viridiplantae</taxon>
        <taxon>Streptophyta</taxon>
        <taxon>Embryophyta</taxon>
        <taxon>Bryophyta</taxon>
        <taxon>Bryophytina</taxon>
        <taxon>Bryopsida</taxon>
        <taxon>Dicranidae</taxon>
        <taxon>Pseudoditrichales</taxon>
        <taxon>Ditrichaceae</taxon>
        <taxon>Ceratodon</taxon>
    </lineage>
</organism>
<feature type="region of interest" description="Disordered" evidence="1">
    <location>
        <begin position="129"/>
        <end position="176"/>
    </location>
</feature>
<comment type="caution">
    <text evidence="2">The sequence shown here is derived from an EMBL/GenBank/DDBJ whole genome shotgun (WGS) entry which is preliminary data.</text>
</comment>
<evidence type="ECO:0000313" key="2">
    <source>
        <dbReference type="EMBL" id="KAG0553885.1"/>
    </source>
</evidence>
<evidence type="ECO:0000256" key="1">
    <source>
        <dbReference type="SAM" id="MobiDB-lite"/>
    </source>
</evidence>
<sequence length="176" mass="20106">MEPDSLPLCPPQFESSIPVIRNWAIVERGCSENDVNWMLALLNVDFLTLHAHKERCFHNPAKQKTAFWRFAWRHLISLRLGWKERREEGCADVFNDEVNNELRKVIWPDRKPGQAPRLLRTYGEGRRRSFGGEVAGTSASEDNHDRTRRHSIGRFSPGETVHTSSGGLGFDGHDAS</sequence>
<dbReference type="AlphaFoldDB" id="A0A8T0G4Q5"/>
<name>A0A8T0G4Q5_CERPU</name>
<gene>
    <name evidence="2" type="ORF">KC19_12G046500</name>
</gene>
<dbReference type="Proteomes" id="UP000822688">
    <property type="component" value="Chromosome 12"/>
</dbReference>
<evidence type="ECO:0000313" key="3">
    <source>
        <dbReference type="Proteomes" id="UP000822688"/>
    </source>
</evidence>
<reference evidence="2" key="1">
    <citation type="submission" date="2020-06" db="EMBL/GenBank/DDBJ databases">
        <title>WGS assembly of Ceratodon purpureus strain R40.</title>
        <authorList>
            <person name="Carey S.B."/>
            <person name="Jenkins J."/>
            <person name="Shu S."/>
            <person name="Lovell J.T."/>
            <person name="Sreedasyam A."/>
            <person name="Maumus F."/>
            <person name="Tiley G.P."/>
            <person name="Fernandez-Pozo N."/>
            <person name="Barry K."/>
            <person name="Chen C."/>
            <person name="Wang M."/>
            <person name="Lipzen A."/>
            <person name="Daum C."/>
            <person name="Saski C.A."/>
            <person name="Payton A.C."/>
            <person name="Mcbreen J.C."/>
            <person name="Conrad R.E."/>
            <person name="Kollar L.M."/>
            <person name="Olsson S."/>
            <person name="Huttunen S."/>
            <person name="Landis J.B."/>
            <person name="Wickett N.J."/>
            <person name="Johnson M.G."/>
            <person name="Rensing S.A."/>
            <person name="Grimwood J."/>
            <person name="Schmutz J."/>
            <person name="Mcdaniel S.F."/>
        </authorList>
    </citation>
    <scope>NUCLEOTIDE SEQUENCE</scope>
    <source>
        <strain evidence="2">R40</strain>
    </source>
</reference>
<accession>A0A8T0G4Q5</accession>